<proteinExistence type="inferred from homology"/>
<comment type="catalytic activity">
    <reaction evidence="7 9 10">
        <text>2-(2-carboxy-4-methylthiazol-5-yl)ethyl phosphate + 4-amino-2-methyl-5-(diphosphooxymethyl)pyrimidine + 2 H(+) = thiamine phosphate + CO2 + diphosphate</text>
        <dbReference type="Rhea" id="RHEA:47848"/>
        <dbReference type="ChEBI" id="CHEBI:15378"/>
        <dbReference type="ChEBI" id="CHEBI:16526"/>
        <dbReference type="ChEBI" id="CHEBI:33019"/>
        <dbReference type="ChEBI" id="CHEBI:37575"/>
        <dbReference type="ChEBI" id="CHEBI:57841"/>
        <dbReference type="ChEBI" id="CHEBI:62890"/>
        <dbReference type="EC" id="2.5.1.3"/>
    </reaction>
</comment>
<keyword evidence="2 9" id="KW-0808">Transferase</keyword>
<dbReference type="HAMAP" id="MF_00097">
    <property type="entry name" value="TMP_synthase"/>
    <property type="match status" value="1"/>
</dbReference>
<comment type="pathway">
    <text evidence="1 9 11">Cofactor biosynthesis; thiamine diphosphate biosynthesis; thiamine phosphate from 4-amino-2-methyl-5-diphosphomethylpyrimidine and 4-methyl-5-(2-phosphoethyl)-thiazole: step 1/1.</text>
</comment>
<dbReference type="InterPro" id="IPR013785">
    <property type="entry name" value="Aldolase_TIM"/>
</dbReference>
<dbReference type="InterPro" id="IPR022998">
    <property type="entry name" value="ThiamineP_synth_TenI"/>
</dbReference>
<comment type="function">
    <text evidence="9">Condenses 4-methyl-5-(beta-hydroxyethyl)thiazole monophosphate (THZ-P) and 2-methyl-4-amino-5-hydroxymethyl pyrimidine pyrophosphate (HMP-PP) to form thiamine monophosphate (TMP).</text>
</comment>
<feature type="binding site" evidence="9">
    <location>
        <position position="99"/>
    </location>
    <ligand>
        <name>Mg(2+)</name>
        <dbReference type="ChEBI" id="CHEBI:18420"/>
    </ligand>
</feature>
<evidence type="ECO:0000256" key="2">
    <source>
        <dbReference type="ARBA" id="ARBA00022679"/>
    </source>
</evidence>
<evidence type="ECO:0000256" key="8">
    <source>
        <dbReference type="ARBA" id="ARBA00047883"/>
    </source>
</evidence>
<dbReference type="CDD" id="cd00564">
    <property type="entry name" value="TMP_TenI"/>
    <property type="match status" value="1"/>
</dbReference>
<feature type="binding site" evidence="9">
    <location>
        <position position="146"/>
    </location>
    <ligand>
        <name>4-amino-2-methyl-5-(diphosphooxymethyl)pyrimidine</name>
        <dbReference type="ChEBI" id="CHEBI:57841"/>
    </ligand>
</feature>
<feature type="binding site" evidence="9">
    <location>
        <position position="117"/>
    </location>
    <ligand>
        <name>4-amino-2-methyl-5-(diphosphooxymethyl)pyrimidine</name>
        <dbReference type="ChEBI" id="CHEBI:57841"/>
    </ligand>
</feature>
<feature type="domain" description="Thiamine phosphate synthase/TenI" evidence="12">
    <location>
        <begin position="15"/>
        <end position="198"/>
    </location>
</feature>
<feature type="binding site" evidence="9">
    <location>
        <begin position="44"/>
        <end position="48"/>
    </location>
    <ligand>
        <name>4-amino-2-methyl-5-(diphosphooxymethyl)pyrimidine</name>
        <dbReference type="ChEBI" id="CHEBI:57841"/>
    </ligand>
</feature>
<evidence type="ECO:0000256" key="7">
    <source>
        <dbReference type="ARBA" id="ARBA00047851"/>
    </source>
</evidence>
<accession>A0ABY9MC80</accession>
<dbReference type="RefSeq" id="WP_307898278.1">
    <property type="nucleotide sequence ID" value="NZ_CP133076.1"/>
</dbReference>
<feature type="binding site" evidence="9">
    <location>
        <begin position="195"/>
        <end position="196"/>
    </location>
    <ligand>
        <name>2-[(2R,5Z)-2-carboxy-4-methylthiazol-5(2H)-ylidene]ethyl phosphate</name>
        <dbReference type="ChEBI" id="CHEBI:62899"/>
    </ligand>
</feature>
<keyword evidence="14" id="KW-1185">Reference proteome</keyword>
<evidence type="ECO:0000256" key="3">
    <source>
        <dbReference type="ARBA" id="ARBA00022723"/>
    </source>
</evidence>
<dbReference type="Proteomes" id="UP001223761">
    <property type="component" value="Chromosome"/>
</dbReference>
<gene>
    <name evidence="9 13" type="primary">thiE</name>
    <name evidence="13" type="ORF">RA955_10405</name>
</gene>
<keyword evidence="5 9" id="KW-0784">Thiamine biosynthesis</keyword>
<feature type="binding site" evidence="9">
    <location>
        <position position="175"/>
    </location>
    <ligand>
        <name>2-[(2R,5Z)-2-carboxy-4-methylthiazol-5(2H)-ylidene]ethyl phosphate</name>
        <dbReference type="ChEBI" id="CHEBI:62899"/>
    </ligand>
</feature>
<dbReference type="Pfam" id="PF02581">
    <property type="entry name" value="TMP-TENI"/>
    <property type="match status" value="1"/>
</dbReference>
<dbReference type="EC" id="2.5.1.3" evidence="9"/>
<feature type="binding site" evidence="9">
    <location>
        <position position="80"/>
    </location>
    <ligand>
        <name>Mg(2+)</name>
        <dbReference type="ChEBI" id="CHEBI:18420"/>
    </ligand>
</feature>
<evidence type="ECO:0000259" key="12">
    <source>
        <dbReference type="Pfam" id="PF02581"/>
    </source>
</evidence>
<dbReference type="EMBL" id="CP133076">
    <property type="protein sequence ID" value="WMJ15240.1"/>
    <property type="molecule type" value="Genomic_DNA"/>
</dbReference>
<keyword evidence="4 9" id="KW-0460">Magnesium</keyword>
<comment type="catalytic activity">
    <reaction evidence="8 9 10">
        <text>2-[(2R,5Z)-2-carboxy-4-methylthiazol-5(2H)-ylidene]ethyl phosphate + 4-amino-2-methyl-5-(diphosphooxymethyl)pyrimidine + 2 H(+) = thiamine phosphate + CO2 + diphosphate</text>
        <dbReference type="Rhea" id="RHEA:47844"/>
        <dbReference type="ChEBI" id="CHEBI:15378"/>
        <dbReference type="ChEBI" id="CHEBI:16526"/>
        <dbReference type="ChEBI" id="CHEBI:33019"/>
        <dbReference type="ChEBI" id="CHEBI:37575"/>
        <dbReference type="ChEBI" id="CHEBI:57841"/>
        <dbReference type="ChEBI" id="CHEBI:62899"/>
        <dbReference type="EC" id="2.5.1.3"/>
    </reaction>
</comment>
<evidence type="ECO:0000256" key="11">
    <source>
        <dbReference type="RuleBase" id="RU004253"/>
    </source>
</evidence>
<evidence type="ECO:0000313" key="14">
    <source>
        <dbReference type="Proteomes" id="UP001223761"/>
    </source>
</evidence>
<evidence type="ECO:0000256" key="6">
    <source>
        <dbReference type="ARBA" id="ARBA00047334"/>
    </source>
</evidence>
<evidence type="ECO:0000256" key="10">
    <source>
        <dbReference type="RuleBase" id="RU003826"/>
    </source>
</evidence>
<comment type="cofactor">
    <cofactor evidence="9">
        <name>Mg(2+)</name>
        <dbReference type="ChEBI" id="CHEBI:18420"/>
    </cofactor>
    <text evidence="9">Binds 1 Mg(2+) ion per subunit.</text>
</comment>
<sequence>MARIASGDMKERLAVYFIMGSQNSERPAADVLKEALDGGVTLFQFREKGQGALKGADKEALARQLQHLCRAYGVPFIVNDDVELALAIDADGVHVGQDDEDARCVREKIGDKILGVSAHNVEEAMAAVDAGADYLGVGPIYPTSSKEDAKEAQGPDVLRRLREAGITIPIVAIGGITAANAKTVVEAGADGVSVISAIASAPSPPTGAAAALAEAVRAARTR</sequence>
<dbReference type="GO" id="GO:0004789">
    <property type="term" value="F:thiamine-phosphate diphosphorylase activity"/>
    <property type="evidence" value="ECO:0007669"/>
    <property type="project" value="UniProtKB-EC"/>
</dbReference>
<feature type="binding site" evidence="9">
    <location>
        <position position="79"/>
    </location>
    <ligand>
        <name>4-amino-2-methyl-5-(diphosphooxymethyl)pyrimidine</name>
        <dbReference type="ChEBI" id="CHEBI:57841"/>
    </ligand>
</feature>
<feature type="binding site" evidence="9">
    <location>
        <begin position="143"/>
        <end position="145"/>
    </location>
    <ligand>
        <name>2-[(2R,5Z)-2-carboxy-4-methylthiazol-5(2H)-ylidene]ethyl phosphate</name>
        <dbReference type="ChEBI" id="CHEBI:62899"/>
    </ligand>
</feature>
<dbReference type="InterPro" id="IPR034291">
    <property type="entry name" value="TMP_synthase"/>
</dbReference>
<evidence type="ECO:0000256" key="4">
    <source>
        <dbReference type="ARBA" id="ARBA00022842"/>
    </source>
</evidence>
<name>A0ABY9MC80_9BACL</name>
<evidence type="ECO:0000256" key="9">
    <source>
        <dbReference type="HAMAP-Rule" id="MF_00097"/>
    </source>
</evidence>
<keyword evidence="3 9" id="KW-0479">Metal-binding</keyword>
<dbReference type="NCBIfam" id="TIGR00693">
    <property type="entry name" value="thiE"/>
    <property type="match status" value="1"/>
</dbReference>
<dbReference type="SUPFAM" id="SSF51391">
    <property type="entry name" value="Thiamin phosphate synthase"/>
    <property type="match status" value="1"/>
</dbReference>
<evidence type="ECO:0000256" key="1">
    <source>
        <dbReference type="ARBA" id="ARBA00005165"/>
    </source>
</evidence>
<reference evidence="13 14" key="1">
    <citation type="submission" date="2023-08" db="EMBL/GenBank/DDBJ databases">
        <title>Genome sequencing of the thermostable Gram positive bacteria Geobacillus proteiniphilus strain T-6.</title>
        <authorList>
            <person name="Shulami S."/>
            <person name="Shoham Y."/>
        </authorList>
    </citation>
    <scope>NUCLEOTIDE SEQUENCE [LARGE SCALE GENOMIC DNA]</scope>
    <source>
        <strain evidence="13 14">T-6</strain>
    </source>
</reference>
<evidence type="ECO:0000256" key="5">
    <source>
        <dbReference type="ARBA" id="ARBA00022977"/>
    </source>
</evidence>
<dbReference type="InterPro" id="IPR036206">
    <property type="entry name" value="ThiamineP_synth_sf"/>
</dbReference>
<comment type="similarity">
    <text evidence="9 10">Belongs to the thiamine-phosphate synthase family.</text>
</comment>
<organism evidence="13 14">
    <name type="scientific">Geobacillus proteiniphilus</name>
    <dbReference type="NCBI Taxonomy" id="860353"/>
    <lineage>
        <taxon>Bacteria</taxon>
        <taxon>Bacillati</taxon>
        <taxon>Bacillota</taxon>
        <taxon>Bacilli</taxon>
        <taxon>Bacillales</taxon>
        <taxon>Anoxybacillaceae</taxon>
        <taxon>Geobacillus</taxon>
    </lineage>
</organism>
<evidence type="ECO:0000313" key="13">
    <source>
        <dbReference type="EMBL" id="WMJ15240.1"/>
    </source>
</evidence>
<dbReference type="PANTHER" id="PTHR20857">
    <property type="entry name" value="THIAMINE-PHOSPHATE PYROPHOSPHORYLASE"/>
    <property type="match status" value="1"/>
</dbReference>
<comment type="catalytic activity">
    <reaction evidence="6 9 10">
        <text>4-methyl-5-(2-phosphooxyethyl)-thiazole + 4-amino-2-methyl-5-(diphosphooxymethyl)pyrimidine + H(+) = thiamine phosphate + diphosphate</text>
        <dbReference type="Rhea" id="RHEA:22328"/>
        <dbReference type="ChEBI" id="CHEBI:15378"/>
        <dbReference type="ChEBI" id="CHEBI:33019"/>
        <dbReference type="ChEBI" id="CHEBI:37575"/>
        <dbReference type="ChEBI" id="CHEBI:57841"/>
        <dbReference type="ChEBI" id="CHEBI:58296"/>
        <dbReference type="EC" id="2.5.1.3"/>
    </reaction>
</comment>
<dbReference type="Gene3D" id="3.20.20.70">
    <property type="entry name" value="Aldolase class I"/>
    <property type="match status" value="1"/>
</dbReference>
<dbReference type="PANTHER" id="PTHR20857:SF15">
    <property type="entry name" value="THIAMINE-PHOSPHATE SYNTHASE"/>
    <property type="match status" value="1"/>
</dbReference>
<protein>
    <recommendedName>
        <fullName evidence="9">Thiamine-phosphate synthase</fullName>
        <shortName evidence="9">TP synthase</shortName>
        <shortName evidence="9">TPS</shortName>
        <ecNumber evidence="9">2.5.1.3</ecNumber>
    </recommendedName>
    <alternativeName>
        <fullName evidence="9">Thiamine-phosphate pyrophosphorylase</fullName>
        <shortName evidence="9">TMP pyrophosphorylase</shortName>
        <shortName evidence="9">TMP-PPase</shortName>
    </alternativeName>
</protein>